<evidence type="ECO:0000256" key="3">
    <source>
        <dbReference type="ARBA" id="ARBA00022475"/>
    </source>
</evidence>
<evidence type="ECO:0000256" key="4">
    <source>
        <dbReference type="ARBA" id="ARBA00022692"/>
    </source>
</evidence>
<keyword evidence="6 7" id="KW-0472">Membrane</keyword>
<evidence type="ECO:0000256" key="1">
    <source>
        <dbReference type="ARBA" id="ARBA00004651"/>
    </source>
</evidence>
<dbReference type="InterPro" id="IPR050171">
    <property type="entry name" value="MFS_Transporters"/>
</dbReference>
<dbReference type="Proteomes" id="UP000820669">
    <property type="component" value="Unassembled WGS sequence"/>
</dbReference>
<feature type="transmembrane region" description="Helical" evidence="7">
    <location>
        <begin position="20"/>
        <end position="39"/>
    </location>
</feature>
<accession>A0ABX1SFZ0</accession>
<gene>
    <name evidence="9" type="ORF">HF526_24600</name>
</gene>
<reference evidence="9 10" key="1">
    <citation type="submission" date="2020-04" db="EMBL/GenBank/DDBJ databases">
        <authorList>
            <person name="Klaysubun C."/>
            <person name="Duangmal K."/>
            <person name="Lipun K."/>
        </authorList>
    </citation>
    <scope>NUCLEOTIDE SEQUENCE [LARGE SCALE GENOMIC DNA]</scope>
    <source>
        <strain evidence="9 10">K10HN5</strain>
    </source>
</reference>
<feature type="transmembrane region" description="Helical" evidence="7">
    <location>
        <begin position="347"/>
        <end position="369"/>
    </location>
</feature>
<evidence type="ECO:0000256" key="2">
    <source>
        <dbReference type="ARBA" id="ARBA00022448"/>
    </source>
</evidence>
<keyword evidence="4 7" id="KW-0812">Transmembrane</keyword>
<sequence length="417" mass="42425">MFRHWATLRQLPDLPGVVRLLVATQLAFNIGFYLVLPYLAGHLTADLALGGAVVGLVLGLRTFSQQGLFVVGGVLTDRFGAKPVILAGCALRVAGFVLLGLATTLPGVLGGAVLTGFAAALFSPAVESALAGEAGELERDGRVRRSDVFALFAVAGEVGAVTGPLLGAALLGVDFQLVCLVAAALFVVIGIAHAQALPARPAAHAAEPVLAGWREVLGNRTFLLFAAGYSGYLLCYNQLYLALPFELRRAAGDEAALGPLFALASLMIVLGQLPVASWARGALGHGRGLVIGFATMSAAFLSVAVLRPLPGTLLPAIALVVLLTAGQMLVVPLAQDLVPRLAGERRLGSYFGVLSSAGGLAVLVGSAGTGALLDASSAWPPLPWLALAAVPLAGAAVLGRMARRGALAGGAAHRDAP</sequence>
<dbReference type="PROSITE" id="PS50850">
    <property type="entry name" value="MFS"/>
    <property type="match status" value="1"/>
</dbReference>
<dbReference type="SUPFAM" id="SSF103473">
    <property type="entry name" value="MFS general substrate transporter"/>
    <property type="match status" value="1"/>
</dbReference>
<evidence type="ECO:0000259" key="8">
    <source>
        <dbReference type="PROSITE" id="PS50850"/>
    </source>
</evidence>
<feature type="domain" description="Major facilitator superfamily (MFS) profile" evidence="8">
    <location>
        <begin position="17"/>
        <end position="406"/>
    </location>
</feature>
<evidence type="ECO:0000256" key="5">
    <source>
        <dbReference type="ARBA" id="ARBA00022989"/>
    </source>
</evidence>
<feature type="transmembrane region" description="Helical" evidence="7">
    <location>
        <begin position="312"/>
        <end position="335"/>
    </location>
</feature>
<feature type="transmembrane region" description="Helical" evidence="7">
    <location>
        <begin position="381"/>
        <end position="399"/>
    </location>
</feature>
<feature type="transmembrane region" description="Helical" evidence="7">
    <location>
        <begin position="148"/>
        <end position="169"/>
    </location>
</feature>
<name>A0ABX1SFZ0_9PSEU</name>
<dbReference type="Gene3D" id="1.20.1250.20">
    <property type="entry name" value="MFS general substrate transporter like domains"/>
    <property type="match status" value="1"/>
</dbReference>
<dbReference type="InterPro" id="IPR020846">
    <property type="entry name" value="MFS_dom"/>
</dbReference>
<evidence type="ECO:0000313" key="9">
    <source>
        <dbReference type="EMBL" id="NMI00466.1"/>
    </source>
</evidence>
<dbReference type="Pfam" id="PF07690">
    <property type="entry name" value="MFS_1"/>
    <property type="match status" value="1"/>
</dbReference>
<dbReference type="EMBL" id="JAAXLA010000057">
    <property type="protein sequence ID" value="NMI00466.1"/>
    <property type="molecule type" value="Genomic_DNA"/>
</dbReference>
<dbReference type="CDD" id="cd17329">
    <property type="entry name" value="MFS_MdtH_MDR_like"/>
    <property type="match status" value="1"/>
</dbReference>
<dbReference type="InterPro" id="IPR036259">
    <property type="entry name" value="MFS_trans_sf"/>
</dbReference>
<keyword evidence="5 7" id="KW-1133">Transmembrane helix</keyword>
<evidence type="ECO:0000256" key="7">
    <source>
        <dbReference type="SAM" id="Phobius"/>
    </source>
</evidence>
<keyword evidence="2" id="KW-0813">Transport</keyword>
<comment type="subcellular location">
    <subcellularLocation>
        <location evidence="1">Cell membrane</location>
        <topology evidence="1">Multi-pass membrane protein</topology>
    </subcellularLocation>
</comment>
<feature type="transmembrane region" description="Helical" evidence="7">
    <location>
        <begin position="222"/>
        <end position="243"/>
    </location>
</feature>
<dbReference type="PANTHER" id="PTHR23517">
    <property type="entry name" value="RESISTANCE PROTEIN MDTM, PUTATIVE-RELATED-RELATED"/>
    <property type="match status" value="1"/>
</dbReference>
<keyword evidence="3" id="KW-1003">Cell membrane</keyword>
<dbReference type="InterPro" id="IPR011701">
    <property type="entry name" value="MFS"/>
</dbReference>
<feature type="transmembrane region" description="Helical" evidence="7">
    <location>
        <begin position="175"/>
        <end position="194"/>
    </location>
</feature>
<evidence type="ECO:0000313" key="10">
    <source>
        <dbReference type="Proteomes" id="UP000820669"/>
    </source>
</evidence>
<organism evidence="9 10">
    <name type="scientific">Pseudonocardia acidicola</name>
    <dbReference type="NCBI Taxonomy" id="2724939"/>
    <lineage>
        <taxon>Bacteria</taxon>
        <taxon>Bacillati</taxon>
        <taxon>Actinomycetota</taxon>
        <taxon>Actinomycetes</taxon>
        <taxon>Pseudonocardiales</taxon>
        <taxon>Pseudonocardiaceae</taxon>
        <taxon>Pseudonocardia</taxon>
    </lineage>
</organism>
<feature type="transmembrane region" description="Helical" evidence="7">
    <location>
        <begin position="255"/>
        <end position="276"/>
    </location>
</feature>
<protein>
    <submittedName>
        <fullName evidence="9">MFS transporter</fullName>
    </submittedName>
</protein>
<comment type="caution">
    <text evidence="9">The sequence shown here is derived from an EMBL/GenBank/DDBJ whole genome shotgun (WGS) entry which is preliminary data.</text>
</comment>
<dbReference type="PANTHER" id="PTHR23517:SF2">
    <property type="entry name" value="MULTIDRUG RESISTANCE PROTEIN MDTH"/>
    <property type="match status" value="1"/>
</dbReference>
<evidence type="ECO:0000256" key="6">
    <source>
        <dbReference type="ARBA" id="ARBA00023136"/>
    </source>
</evidence>
<keyword evidence="10" id="KW-1185">Reference proteome</keyword>
<proteinExistence type="predicted"/>